<proteinExistence type="predicted"/>
<dbReference type="EMBL" id="JAHWXH010000001">
    <property type="protein sequence ID" value="MDS0244319.1"/>
    <property type="molecule type" value="Genomic_DNA"/>
</dbReference>
<keyword evidence="1" id="KW-0472">Membrane</keyword>
<organism evidence="2 3">
    <name type="scientific">Microbacterium aurantiacum</name>
    <dbReference type="NCBI Taxonomy" id="162393"/>
    <lineage>
        <taxon>Bacteria</taxon>
        <taxon>Bacillati</taxon>
        <taxon>Actinomycetota</taxon>
        <taxon>Actinomycetes</taxon>
        <taxon>Micrococcales</taxon>
        <taxon>Microbacteriaceae</taxon>
        <taxon>Microbacterium</taxon>
    </lineage>
</organism>
<feature type="transmembrane region" description="Helical" evidence="1">
    <location>
        <begin position="239"/>
        <end position="259"/>
    </location>
</feature>
<feature type="transmembrane region" description="Helical" evidence="1">
    <location>
        <begin position="82"/>
        <end position="108"/>
    </location>
</feature>
<keyword evidence="1" id="KW-1133">Transmembrane helix</keyword>
<name>A0AAJ2HGJ3_9MICO</name>
<comment type="caution">
    <text evidence="2">The sequence shown here is derived from an EMBL/GenBank/DDBJ whole genome shotgun (WGS) entry which is preliminary data.</text>
</comment>
<dbReference type="GeneID" id="301456898"/>
<feature type="transmembrane region" description="Helical" evidence="1">
    <location>
        <begin position="173"/>
        <end position="200"/>
    </location>
</feature>
<dbReference type="RefSeq" id="WP_310890403.1">
    <property type="nucleotide sequence ID" value="NZ_BAAAGR010000001.1"/>
</dbReference>
<sequence>MSTMQSLPRRRIFALTKRAWLQQRSTALWLALIIGGVSGVLPFVTAGGMNGVTELSDLIPSLATGMVSVRDADGELLTLTSYMLLMMPVFLGVLVAMIATLTLPGVVADDVSGGGIEVLLASPVPRRSLFSAYLAAGLTLTAASWIVALVGFAVTATATATILGVSVTPTVPFIAALVVLSLSMGVWSAVATLFGALLYPGSLESKAGMNGGPIRLLALAPSLLTVPSVLFLAEWVLPALGGVLLLTVLATFLMIRLTARGFRSARVLGS</sequence>
<dbReference type="AlphaFoldDB" id="A0AAJ2HGJ3"/>
<protein>
    <submittedName>
        <fullName evidence="2">ABC transporter permease</fullName>
    </submittedName>
</protein>
<reference evidence="2 3" key="1">
    <citation type="submission" date="2021-06" db="EMBL/GenBank/DDBJ databases">
        <title>Genome-based taxonomic framework of Microbacterium strains isolated from marine environment, the description of four new species and reclassification of four preexisting species.</title>
        <authorList>
            <person name="Lee S.D."/>
            <person name="Kim S.-M."/>
            <person name="Byeon Y.-S."/>
            <person name="Yang H.L."/>
            <person name="Kim I.S."/>
        </authorList>
    </citation>
    <scope>NUCLEOTIDE SEQUENCE [LARGE SCALE GENOMIC DNA]</scope>
    <source>
        <strain evidence="2 3">KACC 20514</strain>
    </source>
</reference>
<gene>
    <name evidence="2" type="ORF">KZC50_01690</name>
</gene>
<feature type="transmembrane region" description="Helical" evidence="1">
    <location>
        <begin position="27"/>
        <end position="49"/>
    </location>
</feature>
<evidence type="ECO:0000313" key="2">
    <source>
        <dbReference type="EMBL" id="MDS0244319.1"/>
    </source>
</evidence>
<accession>A0AAJ2HGJ3</accession>
<feature type="transmembrane region" description="Helical" evidence="1">
    <location>
        <begin position="129"/>
        <end position="153"/>
    </location>
</feature>
<evidence type="ECO:0000313" key="3">
    <source>
        <dbReference type="Proteomes" id="UP001183582"/>
    </source>
</evidence>
<evidence type="ECO:0000256" key="1">
    <source>
        <dbReference type="SAM" id="Phobius"/>
    </source>
</evidence>
<dbReference type="Proteomes" id="UP001183582">
    <property type="component" value="Unassembled WGS sequence"/>
</dbReference>
<keyword evidence="1" id="KW-0812">Transmembrane</keyword>